<dbReference type="GO" id="GO:0051500">
    <property type="term" value="F:D-tyrosyl-tRNA(Tyr) deacylase activity"/>
    <property type="evidence" value="ECO:0007669"/>
    <property type="project" value="TreeGrafter"/>
</dbReference>
<comment type="subcellular location">
    <subcellularLocation>
        <location evidence="1">Cytoplasm</location>
    </subcellularLocation>
</comment>
<evidence type="ECO:0000256" key="3">
    <source>
        <dbReference type="ARBA" id="ARBA00022490"/>
    </source>
</evidence>
<accession>A0A7G2C7S7</accession>
<organism evidence="5 6">
    <name type="scientific">Angomonas deanei</name>
    <dbReference type="NCBI Taxonomy" id="59799"/>
    <lineage>
        <taxon>Eukaryota</taxon>
        <taxon>Discoba</taxon>
        <taxon>Euglenozoa</taxon>
        <taxon>Kinetoplastea</taxon>
        <taxon>Metakinetoplastina</taxon>
        <taxon>Trypanosomatida</taxon>
        <taxon>Trypanosomatidae</taxon>
        <taxon>Strigomonadinae</taxon>
        <taxon>Angomonas</taxon>
    </lineage>
</organism>
<proteinExistence type="predicted"/>
<dbReference type="VEuPathDB" id="TriTrypDB:ADEAN_000232000"/>
<gene>
    <name evidence="5" type="ORF">ADEAN_000232000</name>
</gene>
<dbReference type="EMBL" id="LR877148">
    <property type="protein sequence ID" value="CAD2214867.1"/>
    <property type="molecule type" value="Genomic_DNA"/>
</dbReference>
<sequence>MTIRIILQAMDQAALLVDNCHKFIRCGRGVLIYVAFLQEKDDLGNDVAISDERLDAAVQTIIKTKIFTHFSPEKMLTRAQSMEESPLIDTMIVPQASLAGKLKKGNTVQFHSLIKNKEVGEALYYRFVQKFREARGVDTTRIDINGLPLDYEYTAPVDDNLEDVVVPPQSNKEHQLLTGKSFRWLVKVQQSCHLRDIWLSSRASAGVIGAFHPHLRLVI</sequence>
<keyword evidence="3" id="KW-0963">Cytoplasm</keyword>
<dbReference type="AlphaFoldDB" id="A0A7G2C7S7"/>
<name>A0A7G2C7S7_9TRYP</name>
<dbReference type="Proteomes" id="UP000515908">
    <property type="component" value="Chromosome 04"/>
</dbReference>
<dbReference type="InterPro" id="IPR003732">
    <property type="entry name" value="Daa-tRNA_deacyls_DTD"/>
</dbReference>
<dbReference type="PANTHER" id="PTHR10472">
    <property type="entry name" value="D-TYROSYL-TRNA TYR DEACYLASE"/>
    <property type="match status" value="1"/>
</dbReference>
<dbReference type="Gene3D" id="3.50.80.10">
    <property type="entry name" value="D-tyrosyl-tRNA(Tyr) deacylase"/>
    <property type="match status" value="1"/>
</dbReference>
<keyword evidence="6" id="KW-1185">Reference proteome</keyword>
<dbReference type="SUPFAM" id="SSF69500">
    <property type="entry name" value="DTD-like"/>
    <property type="match status" value="1"/>
</dbReference>
<keyword evidence="4" id="KW-0378">Hydrolase</keyword>
<reference evidence="5 6" key="1">
    <citation type="submission" date="2020-08" db="EMBL/GenBank/DDBJ databases">
        <authorList>
            <person name="Newling K."/>
            <person name="Davey J."/>
            <person name="Forrester S."/>
        </authorList>
    </citation>
    <scope>NUCLEOTIDE SEQUENCE [LARGE SCALE GENOMIC DNA]</scope>
    <source>
        <strain evidence="6">Crithidia deanei Carvalho (ATCC PRA-265)</strain>
    </source>
</reference>
<evidence type="ECO:0000256" key="1">
    <source>
        <dbReference type="ARBA" id="ARBA00004496"/>
    </source>
</evidence>
<dbReference type="Pfam" id="PF02580">
    <property type="entry name" value="Tyr_Deacylase"/>
    <property type="match status" value="1"/>
</dbReference>
<evidence type="ECO:0000256" key="4">
    <source>
        <dbReference type="ARBA" id="ARBA00022801"/>
    </source>
</evidence>
<dbReference type="GO" id="GO:0005737">
    <property type="term" value="C:cytoplasm"/>
    <property type="evidence" value="ECO:0007669"/>
    <property type="project" value="UniProtKB-SubCell"/>
</dbReference>
<evidence type="ECO:0000256" key="2">
    <source>
        <dbReference type="ARBA" id="ARBA00011738"/>
    </source>
</evidence>
<evidence type="ECO:0000313" key="5">
    <source>
        <dbReference type="EMBL" id="CAD2214867.1"/>
    </source>
</evidence>
<evidence type="ECO:0000313" key="6">
    <source>
        <dbReference type="Proteomes" id="UP000515908"/>
    </source>
</evidence>
<comment type="subunit">
    <text evidence="2">Homodimer.</text>
</comment>
<dbReference type="InterPro" id="IPR023509">
    <property type="entry name" value="DTD-like_sf"/>
</dbReference>
<dbReference type="PANTHER" id="PTHR10472:SF1">
    <property type="entry name" value="D-AMINOACYL-TRNA DEACYLASE 2"/>
    <property type="match status" value="1"/>
</dbReference>
<protein>
    <submittedName>
        <fullName evidence="5">D-Tyr-tRNA(Tyr) deacylase, putative</fullName>
    </submittedName>
</protein>